<evidence type="ECO:0000256" key="4">
    <source>
        <dbReference type="ARBA" id="ARBA00022737"/>
    </source>
</evidence>
<dbReference type="GO" id="GO:0006813">
    <property type="term" value="P:potassium ion transport"/>
    <property type="evidence" value="ECO:0007669"/>
    <property type="project" value="InterPro"/>
</dbReference>
<dbReference type="PROSITE" id="PS51202">
    <property type="entry name" value="RCK_C"/>
    <property type="match status" value="2"/>
</dbReference>
<keyword evidence="4" id="KW-0677">Repeat</keyword>
<dbReference type="Pfam" id="PF02080">
    <property type="entry name" value="TrkA_C"/>
    <property type="match status" value="2"/>
</dbReference>
<reference evidence="9 10" key="1">
    <citation type="submission" date="2016-10" db="EMBL/GenBank/DDBJ databases">
        <authorList>
            <person name="de Groot N.N."/>
        </authorList>
    </citation>
    <scope>NUCLEOTIDE SEQUENCE [LARGE SCALE GENOMIC DNA]</scope>
    <source>
        <strain evidence="9 10">DSM 29316</strain>
    </source>
</reference>
<feature type="transmembrane region" description="Helical" evidence="7">
    <location>
        <begin position="187"/>
        <end position="207"/>
    </location>
</feature>
<evidence type="ECO:0000256" key="5">
    <source>
        <dbReference type="ARBA" id="ARBA00022989"/>
    </source>
</evidence>
<accession>A0A1I0X8T9</accession>
<organism evidence="9 10">
    <name type="scientific">Poseidonocella pacifica</name>
    <dbReference type="NCBI Taxonomy" id="871651"/>
    <lineage>
        <taxon>Bacteria</taxon>
        <taxon>Pseudomonadati</taxon>
        <taxon>Pseudomonadota</taxon>
        <taxon>Alphaproteobacteria</taxon>
        <taxon>Rhodobacterales</taxon>
        <taxon>Roseobacteraceae</taxon>
        <taxon>Poseidonocella</taxon>
    </lineage>
</organism>
<dbReference type="Gene3D" id="3.30.70.1450">
    <property type="entry name" value="Regulator of K+ conductance, C-terminal domain"/>
    <property type="match status" value="2"/>
</dbReference>
<feature type="transmembrane region" description="Helical" evidence="7">
    <location>
        <begin position="6"/>
        <end position="27"/>
    </location>
</feature>
<dbReference type="Proteomes" id="UP000198796">
    <property type="component" value="Unassembled WGS sequence"/>
</dbReference>
<dbReference type="EMBL" id="FOJU01000003">
    <property type="protein sequence ID" value="SFA96846.1"/>
    <property type="molecule type" value="Genomic_DNA"/>
</dbReference>
<evidence type="ECO:0000259" key="8">
    <source>
        <dbReference type="PROSITE" id="PS51202"/>
    </source>
</evidence>
<feature type="transmembrane region" description="Helical" evidence="7">
    <location>
        <begin position="34"/>
        <end position="58"/>
    </location>
</feature>
<feature type="domain" description="RCK C-terminal" evidence="8">
    <location>
        <begin position="212"/>
        <end position="297"/>
    </location>
</feature>
<dbReference type="AlphaFoldDB" id="A0A1I0X8T9"/>
<dbReference type="GO" id="GO:0008324">
    <property type="term" value="F:monoatomic cation transmembrane transporter activity"/>
    <property type="evidence" value="ECO:0007669"/>
    <property type="project" value="InterPro"/>
</dbReference>
<dbReference type="SUPFAM" id="SSF116726">
    <property type="entry name" value="TrkA C-terminal domain-like"/>
    <property type="match status" value="2"/>
</dbReference>
<dbReference type="PANTHER" id="PTHR43652">
    <property type="entry name" value="BASIC AMINO ACID ANTIPORTER YFCC-RELATED"/>
    <property type="match status" value="1"/>
</dbReference>
<feature type="transmembrane region" description="Helical" evidence="7">
    <location>
        <begin position="148"/>
        <end position="167"/>
    </location>
</feature>
<keyword evidence="2" id="KW-0813">Transport</keyword>
<protein>
    <submittedName>
        <fullName evidence="9">TrkA-C domain-containing protein</fullName>
    </submittedName>
</protein>
<proteinExistence type="predicted"/>
<dbReference type="GO" id="GO:0005886">
    <property type="term" value="C:plasma membrane"/>
    <property type="evidence" value="ECO:0007669"/>
    <property type="project" value="TreeGrafter"/>
</dbReference>
<dbReference type="PROSITE" id="PS01271">
    <property type="entry name" value="NA_SULFATE"/>
    <property type="match status" value="1"/>
</dbReference>
<evidence type="ECO:0000313" key="10">
    <source>
        <dbReference type="Proteomes" id="UP000198796"/>
    </source>
</evidence>
<keyword evidence="5 7" id="KW-1133">Transmembrane helix</keyword>
<evidence type="ECO:0000313" key="9">
    <source>
        <dbReference type="EMBL" id="SFA96846.1"/>
    </source>
</evidence>
<keyword evidence="10" id="KW-1185">Reference proteome</keyword>
<keyword evidence="6 7" id="KW-0472">Membrane</keyword>
<feature type="domain" description="RCK C-terminal" evidence="8">
    <location>
        <begin position="302"/>
        <end position="385"/>
    </location>
</feature>
<gene>
    <name evidence="9" type="ORF">SAMN05421688_1957</name>
</gene>
<comment type="subcellular location">
    <subcellularLocation>
        <location evidence="1">Membrane</location>
        <topology evidence="1">Multi-pass membrane protein</topology>
    </subcellularLocation>
</comment>
<dbReference type="InterPro" id="IPR051679">
    <property type="entry name" value="DASS-Related_Transporters"/>
</dbReference>
<evidence type="ECO:0000256" key="6">
    <source>
        <dbReference type="ARBA" id="ARBA00023136"/>
    </source>
</evidence>
<dbReference type="OrthoDB" id="9809303at2"/>
<feature type="transmembrane region" description="Helical" evidence="7">
    <location>
        <begin position="571"/>
        <end position="591"/>
    </location>
</feature>
<feature type="transmembrane region" description="Helical" evidence="7">
    <location>
        <begin position="532"/>
        <end position="551"/>
    </location>
</feature>
<evidence type="ECO:0000256" key="3">
    <source>
        <dbReference type="ARBA" id="ARBA00022692"/>
    </source>
</evidence>
<dbReference type="PANTHER" id="PTHR43652:SF2">
    <property type="entry name" value="BASIC AMINO ACID ANTIPORTER YFCC-RELATED"/>
    <property type="match status" value="1"/>
</dbReference>
<name>A0A1I0X8T9_9RHOB</name>
<dbReference type="InterPro" id="IPR006037">
    <property type="entry name" value="RCK_C"/>
</dbReference>
<evidence type="ECO:0000256" key="2">
    <source>
        <dbReference type="ARBA" id="ARBA00022448"/>
    </source>
</evidence>
<dbReference type="STRING" id="871651.SAMN05421688_1957"/>
<feature type="transmembrane region" description="Helical" evidence="7">
    <location>
        <begin position="451"/>
        <end position="472"/>
    </location>
</feature>
<dbReference type="RefSeq" id="WP_092063842.1">
    <property type="nucleotide sequence ID" value="NZ_FOJU01000003.1"/>
</dbReference>
<evidence type="ECO:0000256" key="1">
    <source>
        <dbReference type="ARBA" id="ARBA00004141"/>
    </source>
</evidence>
<dbReference type="InterPro" id="IPR031312">
    <property type="entry name" value="Na/sul_symport_CS"/>
</dbReference>
<feature type="transmembrane region" description="Helical" evidence="7">
    <location>
        <begin position="64"/>
        <end position="86"/>
    </location>
</feature>
<sequence length="594" mass="62383">MNLFSLGSTAPFVAMALILVVFIFFVLDRCPPEATAFCGAALALLLGLVSTETVLAAVANPAPATIGAMFVLSAALVRTGALDLAVARMSRLAQQSPTLAVVIFFVTAALTSAVINNTPVVMVLIPVALGLARQVGTTSSRLLLPLSYMVILGGTVSMIGTSTNLLVDGVAQKIGLAPFGLFEIAPLGIALALSGGLFLALAGRFLLPDRGPTVADLPQRGRSWLAELFLPAGSQMVGRPVSELETKVGSGGRVVDVIRGDESLRTELKALRFEAGDRVVLRTRDVELMGFRDGIASWLAIPGVEPGRARQTQVTELLVGRRSQAVGHTLSDMHLRRSFGVYPIAIHRDGEHIRRPNETRLSAGDLLLVDGAPSDISRMADEIRLTVLNPNTVRAFRRAHAPIAIGVLALVVGLAAMNFAPILPLALLGMAVVFATGCLDIREGVEAMDGGLLLMIISMIVLGSALEGTGAMTLLVEWLAPLLSDASPLVALALIYILTSILTELVTNNAVAVLMTPIAAGVATQLGLDPRGFVVAVMFGASASFATPIGYQTNTLVFNAGGYRFSDFLRIGIPMNILAGVVTVLLVPILWPLN</sequence>
<feature type="transmembrane region" description="Helical" evidence="7">
    <location>
        <begin position="422"/>
        <end position="439"/>
    </location>
</feature>
<keyword evidence="3 7" id="KW-0812">Transmembrane</keyword>
<dbReference type="InterPro" id="IPR036721">
    <property type="entry name" value="RCK_C_sf"/>
</dbReference>
<evidence type="ECO:0000256" key="7">
    <source>
        <dbReference type="SAM" id="Phobius"/>
    </source>
</evidence>
<dbReference type="Pfam" id="PF03600">
    <property type="entry name" value="CitMHS"/>
    <property type="match status" value="1"/>
</dbReference>
<dbReference type="InterPro" id="IPR004680">
    <property type="entry name" value="Cit_transptr-like_dom"/>
</dbReference>
<feature type="transmembrane region" description="Helical" evidence="7">
    <location>
        <begin position="98"/>
        <end position="114"/>
    </location>
</feature>